<proteinExistence type="predicted"/>
<accession>A0A5D2RUN6</accession>
<reference evidence="2 3" key="1">
    <citation type="submission" date="2019-07" db="EMBL/GenBank/DDBJ databases">
        <title>WGS assembly of Gossypium tomentosum.</title>
        <authorList>
            <person name="Chen Z.J."/>
            <person name="Sreedasyam A."/>
            <person name="Ando A."/>
            <person name="Song Q."/>
            <person name="De L."/>
            <person name="Hulse-Kemp A."/>
            <person name="Ding M."/>
            <person name="Ye W."/>
            <person name="Kirkbride R."/>
            <person name="Jenkins J."/>
            <person name="Plott C."/>
            <person name="Lovell J."/>
            <person name="Lin Y.-M."/>
            <person name="Vaughn R."/>
            <person name="Liu B."/>
            <person name="Li W."/>
            <person name="Simpson S."/>
            <person name="Scheffler B."/>
            <person name="Saski C."/>
            <person name="Grover C."/>
            <person name="Hu G."/>
            <person name="Conover J."/>
            <person name="Carlson J."/>
            <person name="Shu S."/>
            <person name="Boston L."/>
            <person name="Williams M."/>
            <person name="Peterson D."/>
            <person name="Mcgee K."/>
            <person name="Jones D."/>
            <person name="Wendel J."/>
            <person name="Stelly D."/>
            <person name="Grimwood J."/>
            <person name="Schmutz J."/>
        </authorList>
    </citation>
    <scope>NUCLEOTIDE SEQUENCE [LARGE SCALE GENOMIC DNA]</scope>
    <source>
        <strain evidence="2">7179.01</strain>
    </source>
</reference>
<dbReference type="AlphaFoldDB" id="A0A5D2RUN6"/>
<evidence type="ECO:0008006" key="4">
    <source>
        <dbReference type="Google" id="ProtNLM"/>
    </source>
</evidence>
<feature type="transmembrane region" description="Helical" evidence="1">
    <location>
        <begin position="32"/>
        <end position="57"/>
    </location>
</feature>
<gene>
    <name evidence="2" type="ORF">ES332_A01G247900v1</name>
</gene>
<keyword evidence="1" id="KW-0472">Membrane</keyword>
<organism evidence="2 3">
    <name type="scientific">Gossypium tomentosum</name>
    <name type="common">Hawaiian cotton</name>
    <name type="synonym">Gossypium sandvicense</name>
    <dbReference type="NCBI Taxonomy" id="34277"/>
    <lineage>
        <taxon>Eukaryota</taxon>
        <taxon>Viridiplantae</taxon>
        <taxon>Streptophyta</taxon>
        <taxon>Embryophyta</taxon>
        <taxon>Tracheophyta</taxon>
        <taxon>Spermatophyta</taxon>
        <taxon>Magnoliopsida</taxon>
        <taxon>eudicotyledons</taxon>
        <taxon>Gunneridae</taxon>
        <taxon>Pentapetalae</taxon>
        <taxon>rosids</taxon>
        <taxon>malvids</taxon>
        <taxon>Malvales</taxon>
        <taxon>Malvaceae</taxon>
        <taxon>Malvoideae</taxon>
        <taxon>Gossypium</taxon>
    </lineage>
</organism>
<evidence type="ECO:0000256" key="1">
    <source>
        <dbReference type="SAM" id="Phobius"/>
    </source>
</evidence>
<name>A0A5D2RUN6_GOSTO</name>
<evidence type="ECO:0000313" key="3">
    <source>
        <dbReference type="Proteomes" id="UP000322667"/>
    </source>
</evidence>
<evidence type="ECO:0000313" key="2">
    <source>
        <dbReference type="EMBL" id="TYI44577.1"/>
    </source>
</evidence>
<protein>
    <recommendedName>
        <fullName evidence="4">Transmembrane protein</fullName>
    </recommendedName>
</protein>
<keyword evidence="3" id="KW-1185">Reference proteome</keyword>
<dbReference type="EMBL" id="CM017610">
    <property type="protein sequence ID" value="TYI44577.1"/>
    <property type="molecule type" value="Genomic_DNA"/>
</dbReference>
<keyword evidence="1" id="KW-0812">Transmembrane</keyword>
<dbReference type="Proteomes" id="UP000322667">
    <property type="component" value="Chromosome A01"/>
</dbReference>
<keyword evidence="1" id="KW-1133">Transmembrane helix</keyword>
<sequence>MNIVKAGNCTWLFSVCILHGDGSSCCVYCPNILLGCLVVEIVGVAAFAVLGLVWCFLRVLSFGTNFWFLGSTYIL</sequence>